<accession>A0A318TBS3</accession>
<gene>
    <name evidence="2" type="ORF">C7477_107107</name>
</gene>
<evidence type="ECO:0008006" key="4">
    <source>
        <dbReference type="Google" id="ProtNLM"/>
    </source>
</evidence>
<keyword evidence="1" id="KW-0812">Transmembrane</keyword>
<dbReference type="AlphaFoldDB" id="A0A318TBS3"/>
<evidence type="ECO:0000313" key="2">
    <source>
        <dbReference type="EMBL" id="PYE88464.1"/>
    </source>
</evidence>
<comment type="caution">
    <text evidence="2">The sequence shown here is derived from an EMBL/GenBank/DDBJ whole genome shotgun (WGS) entry which is preliminary data.</text>
</comment>
<evidence type="ECO:0000313" key="3">
    <source>
        <dbReference type="Proteomes" id="UP000247454"/>
    </source>
</evidence>
<organism evidence="2 3">
    <name type="scientific">Phyllobacterium leguminum</name>
    <dbReference type="NCBI Taxonomy" id="314237"/>
    <lineage>
        <taxon>Bacteria</taxon>
        <taxon>Pseudomonadati</taxon>
        <taxon>Pseudomonadota</taxon>
        <taxon>Alphaproteobacteria</taxon>
        <taxon>Hyphomicrobiales</taxon>
        <taxon>Phyllobacteriaceae</taxon>
        <taxon>Phyllobacterium</taxon>
    </lineage>
</organism>
<name>A0A318TBS3_9HYPH</name>
<proteinExistence type="predicted"/>
<feature type="transmembrane region" description="Helical" evidence="1">
    <location>
        <begin position="6"/>
        <end position="26"/>
    </location>
</feature>
<keyword evidence="1" id="KW-1133">Transmembrane helix</keyword>
<keyword evidence="1" id="KW-0472">Membrane</keyword>
<reference evidence="2 3" key="1">
    <citation type="submission" date="2018-06" db="EMBL/GenBank/DDBJ databases">
        <title>Genomic Encyclopedia of Type Strains, Phase III (KMG-III): the genomes of soil and plant-associated and newly described type strains.</title>
        <authorList>
            <person name="Whitman W."/>
        </authorList>
    </citation>
    <scope>NUCLEOTIDE SEQUENCE [LARGE SCALE GENOMIC DNA]</scope>
    <source>
        <strain evidence="2 3">ORS 1419</strain>
    </source>
</reference>
<dbReference type="Proteomes" id="UP000247454">
    <property type="component" value="Unassembled WGS sequence"/>
</dbReference>
<dbReference type="EMBL" id="QJTF01000007">
    <property type="protein sequence ID" value="PYE88464.1"/>
    <property type="molecule type" value="Genomic_DNA"/>
</dbReference>
<keyword evidence="3" id="KW-1185">Reference proteome</keyword>
<sequence length="37" mass="4193">MTLFELYAFFGAPLLVLAMGFGVSYFTRPKDRLHPGE</sequence>
<evidence type="ECO:0000256" key="1">
    <source>
        <dbReference type="SAM" id="Phobius"/>
    </source>
</evidence>
<protein>
    <recommendedName>
        <fullName evidence="4">NADH-quinone oxidoreductase subunit A</fullName>
    </recommendedName>
</protein>